<protein>
    <recommendedName>
        <fullName evidence="3 7">Uracil-DNA glycosylase</fullName>
        <shortName evidence="7">UDG</shortName>
        <ecNumber evidence="3 7">3.2.2.27</ecNumber>
    </recommendedName>
</protein>
<evidence type="ECO:0000256" key="5">
    <source>
        <dbReference type="ARBA" id="ARBA00022801"/>
    </source>
</evidence>
<keyword evidence="5 7" id="KW-0378">Hydrolase</keyword>
<comment type="catalytic activity">
    <reaction evidence="1 7">
        <text>Hydrolyzes single-stranded DNA or mismatched double-stranded DNA and polynucleotides, releasing free uracil.</text>
        <dbReference type="EC" id="3.2.2.27"/>
    </reaction>
</comment>
<dbReference type="InterPro" id="IPR018085">
    <property type="entry name" value="Ura-DNA_Glyclase_AS"/>
</dbReference>
<feature type="active site" description="Proton acceptor" evidence="7 8">
    <location>
        <position position="537"/>
    </location>
</feature>
<keyword evidence="7" id="KW-0539">Nucleus</keyword>
<dbReference type="GO" id="GO:0004844">
    <property type="term" value="F:uracil DNA N-glycosylase activity"/>
    <property type="evidence" value="ECO:0007669"/>
    <property type="project" value="UniProtKB-UniRule"/>
</dbReference>
<name>A0A0G4IU13_PLABS</name>
<evidence type="ECO:0000256" key="7">
    <source>
        <dbReference type="HAMAP-Rule" id="MF_03166"/>
    </source>
</evidence>
<dbReference type="SUPFAM" id="SSF52141">
    <property type="entry name" value="Uracil-DNA glycosylase-like"/>
    <property type="match status" value="2"/>
</dbReference>
<dbReference type="EC" id="3.2.2.27" evidence="3 7"/>
<feature type="compositionally biased region" description="Low complexity" evidence="9">
    <location>
        <begin position="329"/>
        <end position="344"/>
    </location>
</feature>
<dbReference type="NCBIfam" id="NF003588">
    <property type="entry name" value="PRK05254.1-1"/>
    <property type="match status" value="2"/>
</dbReference>
<dbReference type="NCBIfam" id="NF003592">
    <property type="entry name" value="PRK05254.1-5"/>
    <property type="match status" value="2"/>
</dbReference>
<dbReference type="HAMAP" id="MF_00148">
    <property type="entry name" value="UDG"/>
    <property type="match status" value="1"/>
</dbReference>
<comment type="subcellular location">
    <subcellularLocation>
        <location evidence="7">Mitochondrion</location>
    </subcellularLocation>
    <subcellularLocation>
        <location evidence="7">Nucleus</location>
    </subcellularLocation>
</comment>
<evidence type="ECO:0000256" key="6">
    <source>
        <dbReference type="ARBA" id="ARBA00023204"/>
    </source>
</evidence>
<evidence type="ECO:0000259" key="10">
    <source>
        <dbReference type="SMART" id="SM00986"/>
    </source>
</evidence>
<evidence type="ECO:0000256" key="4">
    <source>
        <dbReference type="ARBA" id="ARBA00022763"/>
    </source>
</evidence>
<keyword evidence="6 7" id="KW-0234">DNA repair</keyword>
<dbReference type="EMBL" id="CDSF01000086">
    <property type="protein sequence ID" value="CEO98717.1"/>
    <property type="molecule type" value="Genomic_DNA"/>
</dbReference>
<dbReference type="FunFam" id="3.40.470.10:FF:000001">
    <property type="entry name" value="Uracil-DNA glycosylase"/>
    <property type="match status" value="1"/>
</dbReference>
<dbReference type="InterPro" id="IPR005122">
    <property type="entry name" value="Uracil-DNA_glycosylase-like"/>
</dbReference>
<dbReference type="Proteomes" id="UP000039324">
    <property type="component" value="Unassembled WGS sequence"/>
</dbReference>
<sequence length="701" mass="75202">MPYFQDVQRALADEGKHGAKVYPPAALVYRCLRLTPLERVRVVIVGQDPYPGAGQADGLAFSVPASVPFPSGLKNIFQELTKDIPNFKVHPTNGSLTPWAMQGVLLLNATLTVRANEPGSHKDLGWSRFTDAILKAVVERDAESPAVFMLWGRHAQAKVAALDLPLRKQPRFLVLTRAHPSGLCSFGISVGQSMDACLSLLSSAVLDESRPMSVMGLARSAAVRVSVARRALTQFAVDQVARVAATVAVSVVDDTTGMLNVVLVGDSALGGLPGRIVSAQVYGVEPRIEGSSPADRDLRALTQRQASALQAAQPHDPVIQPSAAIERTASAPVPVAPPAASAPMPKRKPDEPAKPAPAPKKAKEESAAMRAFLSRESPAKEDAAPVDSTVRKLVKNTVQETYKKGKYLVVEDKTVMVETSVQVSKAGAAAAPSKPTKKVANIKPKQQSLMSFFSRQAAPPPKSAPAPASGYANVDLGSSWSQALAAEFRKPYFQNLQKSLAVEIERGATVFPPSEMVYRALQLTPLDKVRVVIVGQDPYHGPGQAEGLSFSVPKGVAIPSSLYNIFKELQSDIPGFKAPDSGNLVPWAERGVLLLNASLTVRKSEANSHKDFGWSTFTDAILKAVVTRTSKDPIVFMLWGQFAQKKVSSLGVSLNDPRFLVLKCAHPSGLSASRGFFGCRHFSRANAFLKERGADPIEWQL</sequence>
<feature type="active site" description="Proton acceptor" evidence="8">
    <location>
        <position position="48"/>
    </location>
</feature>
<dbReference type="CDD" id="cd10027">
    <property type="entry name" value="UDG-F1-like"/>
    <property type="match status" value="2"/>
</dbReference>
<dbReference type="InterPro" id="IPR002043">
    <property type="entry name" value="UDG_fam1"/>
</dbReference>
<dbReference type="PANTHER" id="PTHR11264">
    <property type="entry name" value="URACIL-DNA GLYCOSYLASE"/>
    <property type="match status" value="1"/>
</dbReference>
<dbReference type="Gene3D" id="3.40.470.10">
    <property type="entry name" value="Uracil-DNA glycosylase-like domain"/>
    <property type="match status" value="2"/>
</dbReference>
<dbReference type="PROSITE" id="PS00130">
    <property type="entry name" value="U_DNA_GLYCOSYLASE"/>
    <property type="match status" value="2"/>
</dbReference>
<dbReference type="Pfam" id="PF03167">
    <property type="entry name" value="UDG"/>
    <property type="match status" value="2"/>
</dbReference>
<gene>
    <name evidence="11" type="ORF">PBRA_006831</name>
</gene>
<feature type="domain" description="Uracil-DNA glycosylase-like" evidence="10">
    <location>
        <begin position="33"/>
        <end position="195"/>
    </location>
</feature>
<feature type="domain" description="Uracil-DNA glycosylase-like" evidence="10">
    <location>
        <begin position="522"/>
        <end position="689"/>
    </location>
</feature>
<feature type="region of interest" description="Disordered" evidence="9">
    <location>
        <begin position="329"/>
        <end position="368"/>
    </location>
</feature>
<keyword evidence="4 7" id="KW-0227">DNA damage</keyword>
<evidence type="ECO:0000313" key="11">
    <source>
        <dbReference type="EMBL" id="CEO98717.1"/>
    </source>
</evidence>
<keyword evidence="12" id="KW-1185">Reference proteome</keyword>
<dbReference type="NCBIfam" id="NF003589">
    <property type="entry name" value="PRK05254.1-2"/>
    <property type="match status" value="1"/>
</dbReference>
<dbReference type="NCBIfam" id="NF003591">
    <property type="entry name" value="PRK05254.1-4"/>
    <property type="match status" value="1"/>
</dbReference>
<dbReference type="GO" id="GO:0005739">
    <property type="term" value="C:mitochondrion"/>
    <property type="evidence" value="ECO:0007669"/>
    <property type="project" value="UniProtKB-SubCell"/>
</dbReference>
<accession>A0A0G4IU13</accession>
<evidence type="ECO:0000256" key="3">
    <source>
        <dbReference type="ARBA" id="ARBA00012030"/>
    </source>
</evidence>
<dbReference type="SMART" id="SM00987">
    <property type="entry name" value="UreE_C"/>
    <property type="match status" value="2"/>
</dbReference>
<comment type="function">
    <text evidence="7">Excises uracil residues from the DNA which can arise as a result of misincorporation of dUMP residues by DNA polymerase or due to deamination of cytosine.</text>
</comment>
<evidence type="ECO:0000256" key="9">
    <source>
        <dbReference type="SAM" id="MobiDB-lite"/>
    </source>
</evidence>
<dbReference type="PANTHER" id="PTHR11264:SF0">
    <property type="entry name" value="URACIL-DNA GLYCOSYLASE"/>
    <property type="match status" value="1"/>
</dbReference>
<dbReference type="GO" id="GO:0005634">
    <property type="term" value="C:nucleus"/>
    <property type="evidence" value="ECO:0007669"/>
    <property type="project" value="UniProtKB-SubCell"/>
</dbReference>
<dbReference type="NCBIfam" id="TIGR00628">
    <property type="entry name" value="ung"/>
    <property type="match status" value="2"/>
</dbReference>
<organism evidence="11 12">
    <name type="scientific">Plasmodiophora brassicae</name>
    <name type="common">Clubroot disease agent</name>
    <dbReference type="NCBI Taxonomy" id="37360"/>
    <lineage>
        <taxon>Eukaryota</taxon>
        <taxon>Sar</taxon>
        <taxon>Rhizaria</taxon>
        <taxon>Endomyxa</taxon>
        <taxon>Phytomyxea</taxon>
        <taxon>Plasmodiophorida</taxon>
        <taxon>Plasmodiophoridae</taxon>
        <taxon>Plasmodiophora</taxon>
    </lineage>
</organism>
<dbReference type="InterPro" id="IPR036895">
    <property type="entry name" value="Uracil-DNA_glycosylase-like_sf"/>
</dbReference>
<evidence type="ECO:0000256" key="8">
    <source>
        <dbReference type="PROSITE-ProRule" id="PRU10072"/>
    </source>
</evidence>
<evidence type="ECO:0000313" key="12">
    <source>
        <dbReference type="Proteomes" id="UP000039324"/>
    </source>
</evidence>
<proteinExistence type="inferred from homology"/>
<evidence type="ECO:0000256" key="2">
    <source>
        <dbReference type="ARBA" id="ARBA00008184"/>
    </source>
</evidence>
<dbReference type="GO" id="GO:0097510">
    <property type="term" value="P:base-excision repair, AP site formation via deaminated base removal"/>
    <property type="evidence" value="ECO:0007669"/>
    <property type="project" value="TreeGrafter"/>
</dbReference>
<dbReference type="STRING" id="37360.A0A0G4IU13"/>
<keyword evidence="7" id="KW-0496">Mitochondrion</keyword>
<dbReference type="OrthoDB" id="10031947at2759"/>
<dbReference type="SMART" id="SM00986">
    <property type="entry name" value="UDG"/>
    <property type="match status" value="2"/>
</dbReference>
<dbReference type="AlphaFoldDB" id="A0A0G4IU13"/>
<comment type="similarity">
    <text evidence="2 7">Belongs to the uracil-DNA glycosylase (UDG) superfamily. UNG family.</text>
</comment>
<reference evidence="11 12" key="1">
    <citation type="submission" date="2015-02" db="EMBL/GenBank/DDBJ databases">
        <authorList>
            <person name="Chooi Y.-H."/>
        </authorList>
    </citation>
    <scope>NUCLEOTIDE SEQUENCE [LARGE SCALE GENOMIC DNA]</scope>
    <source>
        <strain evidence="11">E3</strain>
    </source>
</reference>
<evidence type="ECO:0000256" key="1">
    <source>
        <dbReference type="ARBA" id="ARBA00001400"/>
    </source>
</evidence>